<dbReference type="PANTHER" id="PTHR11435:SF1">
    <property type="entry name" value="NADH-UBIQUINONE OXIDOREDUCTASE CHAIN 6"/>
    <property type="match status" value="1"/>
</dbReference>
<evidence type="ECO:0000256" key="7">
    <source>
        <dbReference type="ARBA" id="ARBA00022692"/>
    </source>
</evidence>
<keyword evidence="5" id="KW-0813">Transport</keyword>
<evidence type="ECO:0000256" key="2">
    <source>
        <dbReference type="ARBA" id="ARBA00005698"/>
    </source>
</evidence>
<dbReference type="EC" id="7.1.1.2" evidence="3"/>
<dbReference type="GO" id="GO:0008137">
    <property type="term" value="F:NADH dehydrogenase (ubiquinone) activity"/>
    <property type="evidence" value="ECO:0007669"/>
    <property type="project" value="UniProtKB-EC"/>
</dbReference>
<dbReference type="PANTHER" id="PTHR11435">
    <property type="entry name" value="NADH UBIQUINONE OXIDOREDUCTASE SUBUNIT ND6"/>
    <property type="match status" value="1"/>
</dbReference>
<feature type="transmembrane region" description="Helical" evidence="16">
    <location>
        <begin position="141"/>
        <end position="163"/>
    </location>
</feature>
<evidence type="ECO:0000256" key="6">
    <source>
        <dbReference type="ARBA" id="ARBA00022660"/>
    </source>
</evidence>
<evidence type="ECO:0000256" key="4">
    <source>
        <dbReference type="ARBA" id="ARBA00021095"/>
    </source>
</evidence>
<geneLocation type="mitochondrion" evidence="17"/>
<evidence type="ECO:0000256" key="1">
    <source>
        <dbReference type="ARBA" id="ARBA00004225"/>
    </source>
</evidence>
<evidence type="ECO:0000256" key="8">
    <source>
        <dbReference type="ARBA" id="ARBA00022967"/>
    </source>
</evidence>
<feature type="transmembrane region" description="Helical" evidence="16">
    <location>
        <begin position="20"/>
        <end position="40"/>
    </location>
</feature>
<evidence type="ECO:0000313" key="17">
    <source>
        <dbReference type="EMBL" id="AVI25215.1"/>
    </source>
</evidence>
<evidence type="ECO:0000256" key="13">
    <source>
        <dbReference type="ARBA" id="ARBA00023136"/>
    </source>
</evidence>
<dbReference type="EMBL" id="MG366126">
    <property type="protein sequence ID" value="AVI25215.1"/>
    <property type="molecule type" value="Genomic_DNA"/>
</dbReference>
<dbReference type="GO" id="GO:0031966">
    <property type="term" value="C:mitochondrial membrane"/>
    <property type="evidence" value="ECO:0007669"/>
    <property type="project" value="UniProtKB-SubCell"/>
</dbReference>
<evidence type="ECO:0000256" key="11">
    <source>
        <dbReference type="ARBA" id="ARBA00023027"/>
    </source>
</evidence>
<reference evidence="17" key="1">
    <citation type="journal article" date="2017" name="Mitochondrial DNA Part B Resour">
        <title>Characterization of the mitochondrial genome of Phyllomimus sp. (Orthoptera: Pseudophyllidae).</title>
        <authorList>
            <person name="Qiu Z.-Y."/>
            <person name="Yuan H."/>
            <person name="Wang X."/>
            <person name="Cui Y."/>
            <person name="Lian T."/>
            <person name="Mao S."/>
        </authorList>
    </citation>
    <scope>NUCLEOTIDE SEQUENCE</scope>
</reference>
<sequence>MMMLPNILMTILFNYFSHPLAMTLIIICQTVILSLSMSIITKTFWMSYILSLVFLGGMLVLFLYITSLASNEYSLPPPPTLTTWLYISSVLLTLMIPIYFSDQTFWNLLSMNMDTHPLEMSSSFIPSTNQHLMLNKLYNTYSSMLTIILVTYLLITLIAIVKITNIYMGPLRSSFFQNK</sequence>
<comment type="subcellular location">
    <subcellularLocation>
        <location evidence="1">Mitochondrion membrane</location>
        <topology evidence="1">Multi-pass membrane protein</topology>
    </subcellularLocation>
</comment>
<evidence type="ECO:0000256" key="10">
    <source>
        <dbReference type="ARBA" id="ARBA00022989"/>
    </source>
</evidence>
<evidence type="ECO:0000256" key="16">
    <source>
        <dbReference type="SAM" id="Phobius"/>
    </source>
</evidence>
<keyword evidence="7 16" id="KW-0812">Transmembrane</keyword>
<keyword evidence="13 16" id="KW-0472">Membrane</keyword>
<dbReference type="AlphaFoldDB" id="A0A343UWC0"/>
<keyword evidence="8" id="KW-1278">Translocase</keyword>
<gene>
    <name evidence="17" type="primary">ND6</name>
</gene>
<keyword evidence="12 17" id="KW-0496">Mitochondrion</keyword>
<comment type="catalytic activity">
    <reaction evidence="15">
        <text>a ubiquinone + NADH + 5 H(+)(in) = a ubiquinol + NAD(+) + 4 H(+)(out)</text>
        <dbReference type="Rhea" id="RHEA:29091"/>
        <dbReference type="Rhea" id="RHEA-COMP:9565"/>
        <dbReference type="Rhea" id="RHEA-COMP:9566"/>
        <dbReference type="ChEBI" id="CHEBI:15378"/>
        <dbReference type="ChEBI" id="CHEBI:16389"/>
        <dbReference type="ChEBI" id="CHEBI:17976"/>
        <dbReference type="ChEBI" id="CHEBI:57540"/>
        <dbReference type="ChEBI" id="CHEBI:57945"/>
        <dbReference type="EC" id="7.1.1.2"/>
    </reaction>
</comment>
<evidence type="ECO:0000256" key="12">
    <source>
        <dbReference type="ARBA" id="ARBA00023128"/>
    </source>
</evidence>
<comment type="similarity">
    <text evidence="2">Belongs to the complex I subunit 6 family.</text>
</comment>
<keyword evidence="9" id="KW-0249">Electron transport</keyword>
<accession>A0A343UWC0</accession>
<proteinExistence type="inferred from homology"/>
<evidence type="ECO:0000256" key="14">
    <source>
        <dbReference type="ARBA" id="ARBA00031019"/>
    </source>
</evidence>
<keyword evidence="10 16" id="KW-1133">Transmembrane helix</keyword>
<dbReference type="InterPro" id="IPR050269">
    <property type="entry name" value="ComplexI_Subunit6"/>
</dbReference>
<feature type="transmembrane region" description="Helical" evidence="16">
    <location>
        <begin position="81"/>
        <end position="100"/>
    </location>
</feature>
<name>A0A343UWC0_9ORTH</name>
<evidence type="ECO:0000256" key="15">
    <source>
        <dbReference type="ARBA" id="ARBA00049551"/>
    </source>
</evidence>
<feature type="transmembrane region" description="Helical" evidence="16">
    <location>
        <begin position="46"/>
        <end position="69"/>
    </location>
</feature>
<keyword evidence="11" id="KW-0520">NAD</keyword>
<evidence type="ECO:0000256" key="3">
    <source>
        <dbReference type="ARBA" id="ARBA00012944"/>
    </source>
</evidence>
<evidence type="ECO:0000256" key="9">
    <source>
        <dbReference type="ARBA" id="ARBA00022982"/>
    </source>
</evidence>
<evidence type="ECO:0000256" key="5">
    <source>
        <dbReference type="ARBA" id="ARBA00022448"/>
    </source>
</evidence>
<keyword evidence="6" id="KW-0679">Respiratory chain</keyword>
<organism evidence="17">
    <name type="scientific">Phyllomimus sp. YH-2018</name>
    <dbReference type="NCBI Taxonomy" id="2100095"/>
    <lineage>
        <taxon>Eukaryota</taxon>
        <taxon>Metazoa</taxon>
        <taxon>Ecdysozoa</taxon>
        <taxon>Arthropoda</taxon>
        <taxon>Hexapoda</taxon>
        <taxon>Insecta</taxon>
        <taxon>Pterygota</taxon>
        <taxon>Neoptera</taxon>
        <taxon>Polyneoptera</taxon>
        <taxon>Orthoptera</taxon>
        <taxon>Ensifera</taxon>
        <taxon>Tettigoniidea</taxon>
        <taxon>Tettigonioidea</taxon>
        <taxon>Tettigoniidae</taxon>
        <taxon>Pseudophyllinae</taxon>
        <taxon>Phyllomimus</taxon>
    </lineage>
</organism>
<protein>
    <recommendedName>
        <fullName evidence="4">NADH-ubiquinone oxidoreductase chain 6</fullName>
        <ecNumber evidence="3">7.1.1.2</ecNumber>
    </recommendedName>
    <alternativeName>
        <fullName evidence="14">NADH dehydrogenase subunit 6</fullName>
    </alternativeName>
</protein>